<gene>
    <name evidence="4" type="ORF">F2B50_11030</name>
    <name evidence="5" type="ORF">FPF71_11030</name>
</gene>
<organism evidence="4 7">
    <name type="scientific">Algibacter amylolyticus</name>
    <dbReference type="NCBI Taxonomy" id="1608400"/>
    <lineage>
        <taxon>Bacteria</taxon>
        <taxon>Pseudomonadati</taxon>
        <taxon>Bacteroidota</taxon>
        <taxon>Flavobacteriia</taxon>
        <taxon>Flavobacteriales</taxon>
        <taxon>Flavobacteriaceae</taxon>
        <taxon>Algibacter</taxon>
    </lineage>
</organism>
<dbReference type="Gene3D" id="3.20.20.80">
    <property type="entry name" value="Glycosidases"/>
    <property type="match status" value="1"/>
</dbReference>
<keyword evidence="6" id="KW-1185">Reference proteome</keyword>
<feature type="domain" description="Secretion system C-terminal sorting" evidence="3">
    <location>
        <begin position="597"/>
        <end position="668"/>
    </location>
</feature>
<sequence>MTFKTTIIFTLCCYWIILNLNAQTSSNITINYAQDLGESRQVASGLLHGISATHPAQYLIDGITIKAIRGADYYPNLPSYFEQPTYDRAIATNAKLMIGLYYHRDPDQFYPSESTYEAWSNICKDIYNEAQTRNLDVYSWITWNEPRLQWGNSASNRLRYFKAHDVAYKAVKSISQQAKIQAPEDHAYNFGFMQEFLTFCKTNNCLPDVLAWHELSDNPINIEAHCLELKTWMENNDIEPMPMAVTEYQGSSYSNNNTSIPGVNVYYLASMERAIAHGFEYGLHSCWTRTGEDPDFIATLADMADRDHANLPRGLWWNYNAYKNMTGRKVGVSIIGANSDAIASSDEQMKRSVILIGTRNYTTPHDVAITLNNIPEYLKHNNKVNIRVELITDAMILTNPETVITNNYTVNNNSVSLVLPQMAGKTAYAIYVSPATNDANITTYQAENLTVKRTYTTGTPHYTINETNASDGAAAVLEANAIGDFVEYTIPSPGAGVYNLKALLKGATSHGFVQLYINGKATCPPEDFYNPTTGYYTNDFGNIEIGPNDLNLKFEVVGKHPNSSNYTMFFDKFDLTLLGNTPTASATDFSKNNNLKIYPNPTNSTLTIETKNITFDANSKLHLYDNTGRVIISKTHTNKVNHLDISNLSPGIYFIKVTNTHKTLIKRITKK</sequence>
<accession>A0A5M7B600</accession>
<evidence type="ECO:0000313" key="4">
    <source>
        <dbReference type="EMBL" id="KAA5824140.1"/>
    </source>
</evidence>
<dbReference type="InterPro" id="IPR026444">
    <property type="entry name" value="Secre_tail"/>
</dbReference>
<dbReference type="OrthoDB" id="1182309at2"/>
<evidence type="ECO:0000259" key="3">
    <source>
        <dbReference type="Pfam" id="PF18962"/>
    </source>
</evidence>
<dbReference type="NCBIfam" id="TIGR04183">
    <property type="entry name" value="Por_Secre_tail"/>
    <property type="match status" value="1"/>
</dbReference>
<dbReference type="SUPFAM" id="SSF49785">
    <property type="entry name" value="Galactose-binding domain-like"/>
    <property type="match status" value="1"/>
</dbReference>
<dbReference type="Proteomes" id="UP000322315">
    <property type="component" value="Unassembled WGS sequence"/>
</dbReference>
<keyword evidence="1 2" id="KW-0732">Signal</keyword>
<dbReference type="Pfam" id="PF18962">
    <property type="entry name" value="Por_Secre_tail"/>
    <property type="match status" value="1"/>
</dbReference>
<proteinExistence type="predicted"/>
<feature type="signal peptide" evidence="2">
    <location>
        <begin position="1"/>
        <end position="22"/>
    </location>
</feature>
<comment type="caution">
    <text evidence="4">The sequence shown here is derived from an EMBL/GenBank/DDBJ whole genome shotgun (WGS) entry which is preliminary data.</text>
</comment>
<evidence type="ECO:0000313" key="6">
    <source>
        <dbReference type="Proteomes" id="UP000315145"/>
    </source>
</evidence>
<dbReference type="Gene3D" id="2.60.120.380">
    <property type="match status" value="1"/>
</dbReference>
<dbReference type="EMBL" id="VWRS01000007">
    <property type="protein sequence ID" value="KAA5824140.1"/>
    <property type="molecule type" value="Genomic_DNA"/>
</dbReference>
<reference evidence="4 7" key="1">
    <citation type="journal article" date="2015" name="Int. J. Syst. Evol. Microbiol.">
        <title>Algibacter amylolyticus sp. nov., isolated from intertidal sediment.</title>
        <authorList>
            <person name="Zhang D.C."/>
            <person name="Wu J."/>
            <person name="Neuner K."/>
            <person name="Yao J."/>
            <person name="Margesin R."/>
        </authorList>
    </citation>
    <scope>NUCLEOTIDE SEQUENCE [LARGE SCALE GENOMIC DNA]</scope>
    <source>
        <strain evidence="4 7">RU-4-M-4</strain>
    </source>
</reference>
<dbReference type="AlphaFoldDB" id="A0A5M7B600"/>
<dbReference type="SUPFAM" id="SSF51445">
    <property type="entry name" value="(Trans)glycosidases"/>
    <property type="match status" value="1"/>
</dbReference>
<dbReference type="Proteomes" id="UP000315145">
    <property type="component" value="Unassembled WGS sequence"/>
</dbReference>
<dbReference type="InterPro" id="IPR008979">
    <property type="entry name" value="Galactose-bd-like_sf"/>
</dbReference>
<evidence type="ECO:0000313" key="5">
    <source>
        <dbReference type="EMBL" id="TSJ74617.1"/>
    </source>
</evidence>
<dbReference type="EMBL" id="VMBF01000007">
    <property type="protein sequence ID" value="TSJ74617.1"/>
    <property type="molecule type" value="Genomic_DNA"/>
</dbReference>
<evidence type="ECO:0000256" key="2">
    <source>
        <dbReference type="SAM" id="SignalP"/>
    </source>
</evidence>
<dbReference type="RefSeq" id="WP_144116726.1">
    <property type="nucleotide sequence ID" value="NZ_JACHGE010000010.1"/>
</dbReference>
<evidence type="ECO:0000313" key="7">
    <source>
        <dbReference type="Proteomes" id="UP000322315"/>
    </source>
</evidence>
<feature type="chain" id="PRO_5024397806" evidence="2">
    <location>
        <begin position="23"/>
        <end position="671"/>
    </location>
</feature>
<reference evidence="5 6" key="2">
    <citation type="submission" date="2019-07" db="EMBL/GenBank/DDBJ databases">
        <title>Algibacter marinivivus sp. nov., isolated from the surface of a marine red alga.</title>
        <authorList>
            <person name="Zhong X."/>
            <person name="Xu W."/>
            <person name="Zhang Y."/>
            <person name="Zhang Q."/>
            <person name="Du Z."/>
        </authorList>
    </citation>
    <scope>NUCLEOTIDE SEQUENCE [LARGE SCALE GENOMIC DNA]</scope>
    <source>
        <strain evidence="5 6">RU-4-M-4</strain>
    </source>
</reference>
<evidence type="ECO:0000256" key="1">
    <source>
        <dbReference type="ARBA" id="ARBA00022729"/>
    </source>
</evidence>
<reference evidence="4" key="3">
    <citation type="submission" date="2019-09" db="EMBL/GenBank/DDBJ databases">
        <authorList>
            <person name="Zhang D.-C."/>
        </authorList>
    </citation>
    <scope>NUCLEOTIDE SEQUENCE</scope>
    <source>
        <strain evidence="4">RU-4-M-4</strain>
    </source>
</reference>
<dbReference type="Gene3D" id="2.60.120.260">
    <property type="entry name" value="Galactose-binding domain-like"/>
    <property type="match status" value="1"/>
</dbReference>
<dbReference type="InterPro" id="IPR017853">
    <property type="entry name" value="GH"/>
</dbReference>
<protein>
    <submittedName>
        <fullName evidence="4">T9SS type A sorting domain-containing protein</fullName>
    </submittedName>
</protein>
<name>A0A5M7B600_9FLAO</name>